<evidence type="ECO:0000256" key="1">
    <source>
        <dbReference type="SAM" id="MobiDB-lite"/>
    </source>
</evidence>
<evidence type="ECO:0000313" key="3">
    <source>
        <dbReference type="Proteomes" id="UP001605036"/>
    </source>
</evidence>
<accession>A0ABD1YKY1</accession>
<comment type="caution">
    <text evidence="2">The sequence shown here is derived from an EMBL/GenBank/DDBJ whole genome shotgun (WGS) entry which is preliminary data.</text>
</comment>
<protein>
    <submittedName>
        <fullName evidence="2">Uncharacterized protein</fullName>
    </submittedName>
</protein>
<evidence type="ECO:0000313" key="2">
    <source>
        <dbReference type="EMBL" id="KAL2631443.1"/>
    </source>
</evidence>
<feature type="region of interest" description="Disordered" evidence="1">
    <location>
        <begin position="1"/>
        <end position="28"/>
    </location>
</feature>
<organism evidence="2 3">
    <name type="scientific">Riccia fluitans</name>
    <dbReference type="NCBI Taxonomy" id="41844"/>
    <lineage>
        <taxon>Eukaryota</taxon>
        <taxon>Viridiplantae</taxon>
        <taxon>Streptophyta</taxon>
        <taxon>Embryophyta</taxon>
        <taxon>Marchantiophyta</taxon>
        <taxon>Marchantiopsida</taxon>
        <taxon>Marchantiidae</taxon>
        <taxon>Marchantiales</taxon>
        <taxon>Ricciaceae</taxon>
        <taxon>Riccia</taxon>
    </lineage>
</organism>
<dbReference type="EMBL" id="JBHFFA010000004">
    <property type="protein sequence ID" value="KAL2631443.1"/>
    <property type="molecule type" value="Genomic_DNA"/>
</dbReference>
<proteinExistence type="predicted"/>
<dbReference type="Proteomes" id="UP001605036">
    <property type="component" value="Unassembled WGS sequence"/>
</dbReference>
<reference evidence="2 3" key="1">
    <citation type="submission" date="2024-09" db="EMBL/GenBank/DDBJ databases">
        <title>Chromosome-scale assembly of Riccia fluitans.</title>
        <authorList>
            <person name="Paukszto L."/>
            <person name="Sawicki J."/>
            <person name="Karawczyk K."/>
            <person name="Piernik-Szablinska J."/>
            <person name="Szczecinska M."/>
            <person name="Mazdziarz M."/>
        </authorList>
    </citation>
    <scope>NUCLEOTIDE SEQUENCE [LARGE SCALE GENOMIC DNA]</scope>
    <source>
        <strain evidence="2">Rf_01</strain>
        <tissue evidence="2">Aerial parts of the thallus</tissue>
    </source>
</reference>
<name>A0ABD1YKY1_9MARC</name>
<gene>
    <name evidence="2" type="ORF">R1flu_016129</name>
</gene>
<sequence>MTPSGPSVRPSIRGPAIEVHSSSEDVTCNVRTSASSASSSLNRDNSAVRAASRDFKHKRACKWLNSSSRNLFFSLVTEENLNERGIFVDRNDIDDGFWGVIKSSLFIKSDKETEIANIIKFFQLNVLCQNMFLLQNMY</sequence>
<keyword evidence="3" id="KW-1185">Reference proteome</keyword>
<dbReference type="AlphaFoldDB" id="A0ABD1YKY1"/>